<dbReference type="InterPro" id="IPR043504">
    <property type="entry name" value="Peptidase_S1_PA_chymotrypsin"/>
</dbReference>
<dbReference type="PROSITE" id="PS51257">
    <property type="entry name" value="PROKAR_LIPOPROTEIN"/>
    <property type="match status" value="1"/>
</dbReference>
<dbReference type="PROSITE" id="PS00134">
    <property type="entry name" value="TRYPSIN_HIS"/>
    <property type="match status" value="1"/>
</dbReference>
<evidence type="ECO:0008006" key="3">
    <source>
        <dbReference type="Google" id="ProtNLM"/>
    </source>
</evidence>
<evidence type="ECO:0000313" key="2">
    <source>
        <dbReference type="Proteomes" id="UP000467148"/>
    </source>
</evidence>
<dbReference type="InterPro" id="IPR009003">
    <property type="entry name" value="Peptidase_S1_PA"/>
</dbReference>
<evidence type="ECO:0000313" key="1">
    <source>
        <dbReference type="EMBL" id="BBY66317.1"/>
    </source>
</evidence>
<gene>
    <name evidence="1" type="ORF">MHEL_45600</name>
</gene>
<dbReference type="Gene3D" id="2.40.10.10">
    <property type="entry name" value="Trypsin-like serine proteases"/>
    <property type="match status" value="2"/>
</dbReference>
<dbReference type="GO" id="GO:0004252">
    <property type="term" value="F:serine-type endopeptidase activity"/>
    <property type="evidence" value="ECO:0007669"/>
    <property type="project" value="InterPro"/>
</dbReference>
<dbReference type="SUPFAM" id="SSF50494">
    <property type="entry name" value="Trypsin-like serine proteases"/>
    <property type="match status" value="1"/>
</dbReference>
<name>A0A7I7TAM1_9MYCO</name>
<protein>
    <recommendedName>
        <fullName evidence="3">Trypsin</fullName>
    </recommendedName>
</protein>
<dbReference type="AlphaFoldDB" id="A0A7I7TAM1"/>
<dbReference type="InterPro" id="IPR018114">
    <property type="entry name" value="TRYPSIN_HIS"/>
</dbReference>
<dbReference type="EMBL" id="AP022596">
    <property type="protein sequence ID" value="BBY66317.1"/>
    <property type="molecule type" value="Genomic_DNA"/>
</dbReference>
<proteinExistence type="predicted"/>
<accession>A0A7I7TAM1</accession>
<dbReference type="Pfam" id="PF13365">
    <property type="entry name" value="Trypsin_2"/>
    <property type="match status" value="1"/>
</dbReference>
<keyword evidence="2" id="KW-1185">Reference proteome</keyword>
<dbReference type="KEGG" id="mhev:MHEL_45600"/>
<organism evidence="1 2">
    <name type="scientific">Mycolicibacterium helvum</name>
    <dbReference type="NCBI Taxonomy" id="1534349"/>
    <lineage>
        <taxon>Bacteria</taxon>
        <taxon>Bacillati</taxon>
        <taxon>Actinomycetota</taxon>
        <taxon>Actinomycetes</taxon>
        <taxon>Mycobacteriales</taxon>
        <taxon>Mycobacteriaceae</taxon>
        <taxon>Mycolicibacterium</taxon>
    </lineage>
</organism>
<reference evidence="1 2" key="1">
    <citation type="journal article" date="2019" name="Emerg. Microbes Infect.">
        <title>Comprehensive subspecies identification of 175 nontuberculous mycobacteria species based on 7547 genomic profiles.</title>
        <authorList>
            <person name="Matsumoto Y."/>
            <person name="Kinjo T."/>
            <person name="Motooka D."/>
            <person name="Nabeya D."/>
            <person name="Jung N."/>
            <person name="Uechi K."/>
            <person name="Horii T."/>
            <person name="Iida T."/>
            <person name="Fujita J."/>
            <person name="Nakamura S."/>
        </authorList>
    </citation>
    <scope>NUCLEOTIDE SEQUENCE [LARGE SCALE GENOMIC DNA]</scope>
    <source>
        <strain evidence="1 2">JCM 30396</strain>
    </source>
</reference>
<dbReference type="Proteomes" id="UP000467148">
    <property type="component" value="Chromosome"/>
</dbReference>
<dbReference type="GO" id="GO:0006508">
    <property type="term" value="P:proteolysis"/>
    <property type="evidence" value="ECO:0007669"/>
    <property type="project" value="InterPro"/>
</dbReference>
<sequence length="265" mass="26410">MIVQMRTVSAALNLVVVTVLVAGCHASSELPVKAAEVAVARSVTTSARPVTPQPAVGALFLGGSDSHTCTASVVHSTAQNLILTAAHCLTAGVPVTFVPAFDDKAAPDDVWTVDAVYLDPRWLASQDPKADYAFARVSRVAGGAVESVAGQALTLGVAPGDPAPVTVVGYPLGVGGPPLGCDTAAGMDQGGYPSLRCGGLVDGTSGGPWIKGSTVVGVIGGRDGGGCQDDISYSPPFDSATSDLLVRAEAGGPGDDAPVALDSEC</sequence>